<dbReference type="InterPro" id="IPR036986">
    <property type="entry name" value="S4_RNA-bd_sf"/>
</dbReference>
<dbReference type="Pfam" id="PF01479">
    <property type="entry name" value="S4"/>
    <property type="match status" value="1"/>
</dbReference>
<dbReference type="PROSITE" id="PS50889">
    <property type="entry name" value="S4"/>
    <property type="match status" value="1"/>
</dbReference>
<evidence type="ECO:0000256" key="4">
    <source>
        <dbReference type="PROSITE-ProRule" id="PRU00182"/>
    </source>
</evidence>
<dbReference type="PANTHER" id="PTHR21600:SF87">
    <property type="entry name" value="RNA PSEUDOURIDYLATE SYNTHASE DOMAIN-CONTAINING PROTEIN 1"/>
    <property type="match status" value="1"/>
</dbReference>
<evidence type="ECO:0000256" key="2">
    <source>
        <dbReference type="ARBA" id="ARBA00023235"/>
    </source>
</evidence>
<dbReference type="InterPro" id="IPR006224">
    <property type="entry name" value="PsdUridine_synth_RluA-like_CS"/>
</dbReference>
<dbReference type="EC" id="5.4.99.-" evidence="5"/>
<name>A0A839UU08_9GAMM</name>
<keyword evidence="4" id="KW-0694">RNA-binding</keyword>
<evidence type="ECO:0000256" key="1">
    <source>
        <dbReference type="ARBA" id="ARBA00010876"/>
    </source>
</evidence>
<keyword evidence="8" id="KW-1185">Reference proteome</keyword>
<feature type="active site" evidence="3">
    <location>
        <position position="134"/>
    </location>
</feature>
<dbReference type="AlphaFoldDB" id="A0A839UU08"/>
<dbReference type="GO" id="GO:0000455">
    <property type="term" value="P:enzyme-directed rRNA pseudouridine synthesis"/>
    <property type="evidence" value="ECO:0007669"/>
    <property type="project" value="UniProtKB-ARBA"/>
</dbReference>
<protein>
    <recommendedName>
        <fullName evidence="5">Pseudouridine synthase</fullName>
        <ecNumber evidence="5">5.4.99.-</ecNumber>
    </recommendedName>
</protein>
<dbReference type="CDD" id="cd02869">
    <property type="entry name" value="PseudoU_synth_RluA_like"/>
    <property type="match status" value="1"/>
</dbReference>
<keyword evidence="2 5" id="KW-0413">Isomerase</keyword>
<dbReference type="Gene3D" id="3.30.2350.10">
    <property type="entry name" value="Pseudouridine synthase"/>
    <property type="match status" value="1"/>
</dbReference>
<dbReference type="Gene3D" id="3.10.290.10">
    <property type="entry name" value="RNA-binding S4 domain"/>
    <property type="match status" value="1"/>
</dbReference>
<proteinExistence type="inferred from homology"/>
<dbReference type="Proteomes" id="UP000559987">
    <property type="component" value="Unassembled WGS sequence"/>
</dbReference>
<evidence type="ECO:0000259" key="6">
    <source>
        <dbReference type="SMART" id="SM00363"/>
    </source>
</evidence>
<dbReference type="InterPro" id="IPR020103">
    <property type="entry name" value="PsdUridine_synth_cat_dom_sf"/>
</dbReference>
<evidence type="ECO:0000313" key="8">
    <source>
        <dbReference type="Proteomes" id="UP000559987"/>
    </source>
</evidence>
<accession>A0A839UU08</accession>
<reference evidence="7 8" key="1">
    <citation type="submission" date="2020-08" db="EMBL/GenBank/DDBJ databases">
        <title>Genomic Encyclopedia of Type Strains, Phase III (KMG-III): the genomes of soil and plant-associated and newly described type strains.</title>
        <authorList>
            <person name="Whitman W."/>
        </authorList>
    </citation>
    <scope>NUCLEOTIDE SEQUENCE [LARGE SCALE GENOMIC DNA]</scope>
    <source>
        <strain evidence="7 8">CECT 8571</strain>
    </source>
</reference>
<dbReference type="Pfam" id="PF00849">
    <property type="entry name" value="PseudoU_synth_2"/>
    <property type="match status" value="1"/>
</dbReference>
<dbReference type="CDD" id="cd00165">
    <property type="entry name" value="S4"/>
    <property type="match status" value="1"/>
</dbReference>
<gene>
    <name evidence="7" type="ORF">FHS30_002053</name>
</gene>
<dbReference type="GO" id="GO:0120159">
    <property type="term" value="F:rRNA pseudouridine synthase activity"/>
    <property type="evidence" value="ECO:0007669"/>
    <property type="project" value="UniProtKB-ARBA"/>
</dbReference>
<comment type="caution">
    <text evidence="7">The sequence shown here is derived from an EMBL/GenBank/DDBJ whole genome shotgun (WGS) entry which is preliminary data.</text>
</comment>
<evidence type="ECO:0000256" key="5">
    <source>
        <dbReference type="RuleBase" id="RU362028"/>
    </source>
</evidence>
<dbReference type="PROSITE" id="PS01129">
    <property type="entry name" value="PSI_RLU"/>
    <property type="match status" value="1"/>
</dbReference>
<dbReference type="InterPro" id="IPR050188">
    <property type="entry name" value="RluA_PseudoU_synthase"/>
</dbReference>
<feature type="domain" description="RNA-binding S4" evidence="6">
    <location>
        <begin position="11"/>
        <end position="71"/>
    </location>
</feature>
<comment type="catalytic activity">
    <reaction evidence="5">
        <text>a uridine in RNA = a pseudouridine in RNA</text>
        <dbReference type="Rhea" id="RHEA:48348"/>
        <dbReference type="Rhea" id="RHEA-COMP:12068"/>
        <dbReference type="Rhea" id="RHEA-COMP:12069"/>
        <dbReference type="ChEBI" id="CHEBI:65314"/>
        <dbReference type="ChEBI" id="CHEBI:65315"/>
    </reaction>
</comment>
<dbReference type="SUPFAM" id="SSF55120">
    <property type="entry name" value="Pseudouridine synthase"/>
    <property type="match status" value="1"/>
</dbReference>
<comment type="similarity">
    <text evidence="1 5">Belongs to the pseudouridine synthase RluA family.</text>
</comment>
<dbReference type="EMBL" id="JACHXZ010000003">
    <property type="protein sequence ID" value="MBB3168845.1"/>
    <property type="molecule type" value="Genomic_DNA"/>
</dbReference>
<dbReference type="InterPro" id="IPR006225">
    <property type="entry name" value="PsdUridine_synth_RluC/D"/>
</dbReference>
<dbReference type="NCBIfam" id="TIGR00005">
    <property type="entry name" value="rluA_subfam"/>
    <property type="match status" value="1"/>
</dbReference>
<evidence type="ECO:0000313" key="7">
    <source>
        <dbReference type="EMBL" id="MBB3168845.1"/>
    </source>
</evidence>
<dbReference type="InterPro" id="IPR006145">
    <property type="entry name" value="PsdUridine_synth_RsuA/RluA"/>
</dbReference>
<organism evidence="7 8">
    <name type="scientific">Simiduia aestuariiviva</name>
    <dbReference type="NCBI Taxonomy" id="1510459"/>
    <lineage>
        <taxon>Bacteria</taxon>
        <taxon>Pseudomonadati</taxon>
        <taxon>Pseudomonadota</taxon>
        <taxon>Gammaproteobacteria</taxon>
        <taxon>Cellvibrionales</taxon>
        <taxon>Cellvibrionaceae</taxon>
        <taxon>Simiduia</taxon>
    </lineage>
</organism>
<dbReference type="SUPFAM" id="SSF55174">
    <property type="entry name" value="Alpha-L RNA-binding motif"/>
    <property type="match status" value="1"/>
</dbReference>
<evidence type="ECO:0000256" key="3">
    <source>
        <dbReference type="PIRSR" id="PIRSR606225-1"/>
    </source>
</evidence>
<dbReference type="RefSeq" id="WP_183910359.1">
    <property type="nucleotide sequence ID" value="NZ_JACHXZ010000003.1"/>
</dbReference>
<dbReference type="SMART" id="SM00363">
    <property type="entry name" value="S4"/>
    <property type="match status" value="1"/>
</dbReference>
<dbReference type="GO" id="GO:0003723">
    <property type="term" value="F:RNA binding"/>
    <property type="evidence" value="ECO:0007669"/>
    <property type="project" value="UniProtKB-KW"/>
</dbReference>
<comment type="function">
    <text evidence="5">Responsible for synthesis of pseudouridine from uracil.</text>
</comment>
<dbReference type="PANTHER" id="PTHR21600">
    <property type="entry name" value="MITOCHONDRIAL RNA PSEUDOURIDINE SYNTHASE"/>
    <property type="match status" value="1"/>
</dbReference>
<dbReference type="InterPro" id="IPR002942">
    <property type="entry name" value="S4_RNA-bd"/>
</dbReference>
<sequence>MSQKLTVLSSSTLLLYLAEHLPDWSRNTLKQRLKAGCICVNGQVVKRHDFAIDADDRVEIHAAPVTQAVQQQRQRAEGLEILFADAELIAINKPAGLLSVASADENTHHALALLRQQLRRQQRELNLWPVHRLDRDTSGVLLFATSKAAREAVMAQWQHTEKSYLALVQGRPQPPAGTIDQPLRQDDTKYQMHVGPHPQAKSALTHYETVRAVGSQTLLKVRIETGRQHQIRAHLAWLGHPVVGDERYGHGGKNLYLHAERLILRHPVTGTKLQIVAPPSRVFLQLEK</sequence>